<dbReference type="Proteomes" id="UP001500573">
    <property type="component" value="Unassembled WGS sequence"/>
</dbReference>
<dbReference type="Pfam" id="PF13489">
    <property type="entry name" value="Methyltransf_23"/>
    <property type="match status" value="1"/>
</dbReference>
<proteinExistence type="predicted"/>
<keyword evidence="2" id="KW-0808">Transferase</keyword>
<evidence type="ECO:0000313" key="11">
    <source>
        <dbReference type="EMBL" id="XDJ78418.1"/>
    </source>
</evidence>
<evidence type="ECO:0000313" key="5">
    <source>
        <dbReference type="EMBL" id="XDJ58017.1"/>
    </source>
</evidence>
<evidence type="ECO:0000313" key="15">
    <source>
        <dbReference type="EMBL" id="XDJ90086.1"/>
    </source>
</evidence>
<dbReference type="GO" id="GO:0008168">
    <property type="term" value="F:methyltransferase activity"/>
    <property type="evidence" value="ECO:0007669"/>
    <property type="project" value="UniProtKB-KW"/>
</dbReference>
<evidence type="ECO:0000313" key="7">
    <source>
        <dbReference type="EMBL" id="XDJ64010.1"/>
    </source>
</evidence>
<dbReference type="EMBL" id="CP158265">
    <property type="protein sequence ID" value="XDJ78418.1"/>
    <property type="molecule type" value="Genomic_DNA"/>
</dbReference>
<sequence>MARDLNAEASEYKPNAATEIENDLMLHWYPKRIIERMGRVDRLLELGLGHGFTAKIFNEACAEHVIVDGASSVIEQFRRAQPGFSGRIVEGYFEDYEPQAPFDVIVMGFILEHVDDPDLILRRYRQYLKPGGRMYVAVPNAKSLNRRLGLELGLIDDIYSLNANDLALGHQRQYCRDTLRAALQQAGYAVTHEEGIYLKPLPLAVLKTLPDMQANLQAMLQVGIEFPDLCVGLLMEVVPS</sequence>
<dbReference type="EMBL" id="CP158259">
    <property type="protein sequence ID" value="XDJ61373.1"/>
    <property type="molecule type" value="Genomic_DNA"/>
</dbReference>
<dbReference type="EMBL" id="BAAAEX010000003">
    <property type="protein sequence ID" value="GAA0772628.1"/>
    <property type="molecule type" value="Genomic_DNA"/>
</dbReference>
<evidence type="ECO:0000313" key="9">
    <source>
        <dbReference type="EMBL" id="XDJ73020.1"/>
    </source>
</evidence>
<keyword evidence="19" id="KW-1185">Reference proteome</keyword>
<dbReference type="GO" id="GO:0032259">
    <property type="term" value="P:methylation"/>
    <property type="evidence" value="ECO:0007669"/>
    <property type="project" value="UniProtKB-KW"/>
</dbReference>
<dbReference type="EMBL" id="CP158256">
    <property type="protein sequence ID" value="XDJ52633.1"/>
    <property type="molecule type" value="Genomic_DNA"/>
</dbReference>
<dbReference type="EC" id="2.1.1.-" evidence="2"/>
<dbReference type="EMBL" id="CP158271">
    <property type="protein sequence ID" value="XDJ93318.1"/>
    <property type="molecule type" value="Genomic_DNA"/>
</dbReference>
<dbReference type="EMBL" id="CP158261">
    <property type="protein sequence ID" value="XDJ67135.1"/>
    <property type="molecule type" value="Genomic_DNA"/>
</dbReference>
<name>A0AB39CUE8_9BURK</name>
<dbReference type="KEGG" id="cgin:ABRZ00_11680"/>
<dbReference type="SUPFAM" id="SSF53335">
    <property type="entry name" value="S-adenosyl-L-methionine-dependent methyltransferases"/>
    <property type="match status" value="1"/>
</dbReference>
<evidence type="ECO:0000313" key="1">
    <source>
        <dbReference type="EMBL" id="GAA0772628.1"/>
    </source>
</evidence>
<evidence type="ECO:0000313" key="4">
    <source>
        <dbReference type="EMBL" id="XDJ55187.1"/>
    </source>
</evidence>
<evidence type="ECO:0000313" key="17">
    <source>
        <dbReference type="EMBL" id="XDJ97019.1"/>
    </source>
</evidence>
<dbReference type="EMBL" id="CP158268">
    <property type="protein sequence ID" value="XDJ85334.1"/>
    <property type="molecule type" value="Genomic_DNA"/>
</dbReference>
<dbReference type="EMBL" id="CP158263">
    <property type="protein sequence ID" value="XDJ73020.1"/>
    <property type="molecule type" value="Genomic_DNA"/>
</dbReference>
<gene>
    <name evidence="5" type="ORF">ABRY90_12230</name>
    <name evidence="8" type="ORF">ABRY91_03655</name>
    <name evidence="6" type="ORF">ABRY92_01725</name>
    <name evidence="16" type="ORF">ABRY95_13240</name>
    <name evidence="12" type="ORF">ABRY96_02510</name>
    <name evidence="10" type="ORF">ABRY97_03820</name>
    <name evidence="14" type="ORF">ABRY98_03840</name>
    <name evidence="4" type="ORF">ABRZ00_11680</name>
    <name evidence="3" type="ORF">ABRZ01_12005</name>
    <name evidence="2" type="ORF">ABRZ02_04680</name>
    <name evidence="7" type="ORF">ABRZ03_01285</name>
    <name evidence="17" type="ORF">ABRZ05_04730</name>
    <name evidence="9" type="ORF">ABRZ06_05955</name>
    <name evidence="13" type="ORF">ABRZ08_00280</name>
    <name evidence="11" type="ORF">ABRZ10_06385</name>
    <name evidence="18" type="ORF">ABRZ11_04385</name>
    <name evidence="15" type="ORF">ABRZ12_10480</name>
    <name evidence="1" type="ORF">GCM10009108_01680</name>
</gene>
<dbReference type="PANTHER" id="PTHR43861">
    <property type="entry name" value="TRANS-ACONITATE 2-METHYLTRANSFERASE-RELATED"/>
    <property type="match status" value="1"/>
</dbReference>
<evidence type="ECO:0000313" key="13">
    <source>
        <dbReference type="EMBL" id="XDJ85334.1"/>
    </source>
</evidence>
<evidence type="ECO:0000313" key="2">
    <source>
        <dbReference type="EMBL" id="XDJ45590.1"/>
    </source>
</evidence>
<evidence type="ECO:0000313" key="19">
    <source>
        <dbReference type="Proteomes" id="UP001500573"/>
    </source>
</evidence>
<evidence type="ECO:0000313" key="12">
    <source>
        <dbReference type="EMBL" id="XDJ83114.1"/>
    </source>
</evidence>
<evidence type="ECO:0000313" key="18">
    <source>
        <dbReference type="EMBL" id="XDJ99666.1"/>
    </source>
</evidence>
<evidence type="ECO:0000313" key="8">
    <source>
        <dbReference type="EMBL" id="XDJ67135.1"/>
    </source>
</evidence>
<dbReference type="AlphaFoldDB" id="A0AB39CUE8"/>
<protein>
    <submittedName>
        <fullName evidence="2">Class I SAM-dependent methyltransferase</fullName>
        <ecNumber evidence="2">2.1.1.-</ecNumber>
    </submittedName>
</protein>
<evidence type="ECO:0000313" key="16">
    <source>
        <dbReference type="EMBL" id="XDJ93318.1"/>
    </source>
</evidence>
<evidence type="ECO:0000313" key="10">
    <source>
        <dbReference type="EMBL" id="XDJ75288.1"/>
    </source>
</evidence>
<dbReference type="EMBL" id="CP158269">
    <property type="protein sequence ID" value="XDJ88712.1"/>
    <property type="molecule type" value="Genomic_DNA"/>
</dbReference>
<dbReference type="EMBL" id="CP158253">
    <property type="protein sequence ID" value="XDJ45590.1"/>
    <property type="molecule type" value="Genomic_DNA"/>
</dbReference>
<dbReference type="InterPro" id="IPR029063">
    <property type="entry name" value="SAM-dependent_MTases_sf"/>
</dbReference>
<keyword evidence="2" id="KW-0489">Methyltransferase</keyword>
<dbReference type="EMBL" id="CP158266">
    <property type="protein sequence ID" value="XDJ83114.1"/>
    <property type="molecule type" value="Genomic_DNA"/>
</dbReference>
<reference evidence="2" key="3">
    <citation type="submission" date="2024-05" db="EMBL/GenBank/DDBJ databases">
        <authorList>
            <person name="Luo Y.-C."/>
            <person name="Nicholds J."/>
            <person name="Mortimer T."/>
            <person name="Maboni G."/>
        </authorList>
    </citation>
    <scope>NUCLEOTIDE SEQUENCE</scope>
    <source>
        <strain evidence="17">124370</strain>
        <strain evidence="18">124566</strain>
        <strain evidence="16">124953</strain>
        <strain evidence="15">130308</strain>
        <strain evidence="14">130416</strain>
        <strain evidence="13">140124</strain>
        <strain evidence="12">143751</strain>
        <strain evidence="11">143769</strain>
        <strain evidence="10">143811</strain>
        <strain evidence="9">143936</strain>
        <strain evidence="8">145849</strain>
        <strain evidence="7">145850</strain>
        <strain evidence="6">145852</strain>
        <strain evidence="5">148131</strain>
        <strain evidence="4">150221</strain>
        <strain evidence="3">150964</strain>
        <strain evidence="2">153271</strain>
    </source>
</reference>
<dbReference type="EMBL" id="CP158257">
    <property type="protein sequence ID" value="XDJ55187.1"/>
    <property type="molecule type" value="Genomic_DNA"/>
</dbReference>
<evidence type="ECO:0000313" key="6">
    <source>
        <dbReference type="EMBL" id="XDJ61373.1"/>
    </source>
</evidence>
<reference evidence="1 19" key="1">
    <citation type="journal article" date="2019" name="Int. J. Syst. Evol. Microbiol.">
        <title>The Global Catalogue of Microorganisms (GCM) 10K type strain sequencing project: providing services to taxonomists for standard genome sequencing and annotation.</title>
        <authorList>
            <consortium name="The Broad Institute Genomics Platform"/>
            <consortium name="The Broad Institute Genome Sequencing Center for Infectious Disease"/>
            <person name="Wu L."/>
            <person name="Ma J."/>
        </authorList>
    </citation>
    <scope>NUCLEOTIDE SEQUENCE [LARGE SCALE GENOMIC DNA]</scope>
    <source>
        <strain evidence="1 19">JCM 15515</strain>
    </source>
</reference>
<dbReference type="EMBL" id="CP158272">
    <property type="protein sequence ID" value="XDJ99666.1"/>
    <property type="molecule type" value="Genomic_DNA"/>
</dbReference>
<organism evidence="2">
    <name type="scientific">Castellaniella ginsengisoli</name>
    <dbReference type="NCBI Taxonomy" id="546114"/>
    <lineage>
        <taxon>Bacteria</taxon>
        <taxon>Pseudomonadati</taxon>
        <taxon>Pseudomonadota</taxon>
        <taxon>Betaproteobacteria</taxon>
        <taxon>Burkholderiales</taxon>
        <taxon>Alcaligenaceae</taxon>
        <taxon>Castellaniella</taxon>
    </lineage>
</organism>
<dbReference type="EMBL" id="CP158258">
    <property type="protein sequence ID" value="XDJ58017.1"/>
    <property type="molecule type" value="Genomic_DNA"/>
</dbReference>
<dbReference type="CDD" id="cd02440">
    <property type="entry name" value="AdoMet_MTases"/>
    <property type="match status" value="1"/>
</dbReference>
<reference evidence="1" key="2">
    <citation type="submission" date="2023-12" db="EMBL/GenBank/DDBJ databases">
        <authorList>
            <person name="Sun Q."/>
            <person name="Inoue M."/>
        </authorList>
    </citation>
    <scope>NUCLEOTIDE SEQUENCE</scope>
    <source>
        <strain evidence="1">JCM 15515</strain>
    </source>
</reference>
<accession>A0AB39CUE8</accession>
<dbReference type="EMBL" id="CP158273">
    <property type="protein sequence ID" value="XDJ97019.1"/>
    <property type="molecule type" value="Genomic_DNA"/>
</dbReference>
<dbReference type="RefSeq" id="WP_343835049.1">
    <property type="nucleotide sequence ID" value="NZ_BAAAEX010000003.1"/>
</dbReference>
<dbReference type="EMBL" id="CP158260">
    <property type="protein sequence ID" value="XDJ64010.1"/>
    <property type="molecule type" value="Genomic_DNA"/>
</dbReference>
<evidence type="ECO:0000313" key="14">
    <source>
        <dbReference type="EMBL" id="XDJ88712.1"/>
    </source>
</evidence>
<dbReference type="GeneID" id="93068204"/>
<dbReference type="EMBL" id="CP158264">
    <property type="protein sequence ID" value="XDJ75288.1"/>
    <property type="molecule type" value="Genomic_DNA"/>
</dbReference>
<dbReference type="Gene3D" id="3.40.50.150">
    <property type="entry name" value="Vaccinia Virus protein VP39"/>
    <property type="match status" value="1"/>
</dbReference>
<dbReference type="EMBL" id="CP158270">
    <property type="protein sequence ID" value="XDJ90086.1"/>
    <property type="molecule type" value="Genomic_DNA"/>
</dbReference>
<evidence type="ECO:0000313" key="3">
    <source>
        <dbReference type="EMBL" id="XDJ52633.1"/>
    </source>
</evidence>